<dbReference type="InterPro" id="IPR027379">
    <property type="entry name" value="CLS_N"/>
</dbReference>
<gene>
    <name evidence="8" type="ORF">EBO34_11505</name>
</gene>
<evidence type="ECO:0000256" key="2">
    <source>
        <dbReference type="ARBA" id="ARBA00022475"/>
    </source>
</evidence>
<proteinExistence type="predicted"/>
<evidence type="ECO:0000256" key="4">
    <source>
        <dbReference type="ARBA" id="ARBA00022989"/>
    </source>
</evidence>
<sequence>MESINWTLVTPILVIQLILMTAALIDCIKKDKVNGPKWLWVLVIIFANMIGPVLYFIFGRKPNE</sequence>
<evidence type="ECO:0000256" key="3">
    <source>
        <dbReference type="ARBA" id="ARBA00022692"/>
    </source>
</evidence>
<comment type="caution">
    <text evidence="8">The sequence shown here is derived from an EMBL/GenBank/DDBJ whole genome shotgun (WGS) entry which is preliminary data.</text>
</comment>
<dbReference type="OrthoDB" id="3243324at2"/>
<keyword evidence="9" id="KW-1185">Reference proteome</keyword>
<dbReference type="Proteomes" id="UP000278746">
    <property type="component" value="Unassembled WGS sequence"/>
</dbReference>
<evidence type="ECO:0000259" key="7">
    <source>
        <dbReference type="Pfam" id="PF13396"/>
    </source>
</evidence>
<dbReference type="AlphaFoldDB" id="A0A3M7U0I6"/>
<evidence type="ECO:0000313" key="9">
    <source>
        <dbReference type="Proteomes" id="UP000278746"/>
    </source>
</evidence>
<keyword evidence="2" id="KW-1003">Cell membrane</keyword>
<feature type="transmembrane region" description="Helical" evidence="6">
    <location>
        <begin position="6"/>
        <end position="26"/>
    </location>
</feature>
<name>A0A3M7U0I6_9BACI</name>
<evidence type="ECO:0000313" key="8">
    <source>
        <dbReference type="EMBL" id="RNA70514.1"/>
    </source>
</evidence>
<dbReference type="GO" id="GO:0005886">
    <property type="term" value="C:plasma membrane"/>
    <property type="evidence" value="ECO:0007669"/>
    <property type="project" value="UniProtKB-SubCell"/>
</dbReference>
<evidence type="ECO:0000256" key="1">
    <source>
        <dbReference type="ARBA" id="ARBA00004651"/>
    </source>
</evidence>
<dbReference type="Pfam" id="PF13396">
    <property type="entry name" value="PLDc_N"/>
    <property type="match status" value="1"/>
</dbReference>
<dbReference type="RefSeq" id="WP_122898384.1">
    <property type="nucleotide sequence ID" value="NZ_RHIB01000001.1"/>
</dbReference>
<comment type="subcellular location">
    <subcellularLocation>
        <location evidence="1">Cell membrane</location>
        <topology evidence="1">Multi-pass membrane protein</topology>
    </subcellularLocation>
</comment>
<keyword evidence="3 6" id="KW-0812">Transmembrane</keyword>
<protein>
    <submittedName>
        <fullName evidence="8">PLDc_N domain-containing protein</fullName>
    </submittedName>
</protein>
<feature type="domain" description="Cardiolipin synthase N-terminal" evidence="7">
    <location>
        <begin position="18"/>
        <end position="60"/>
    </location>
</feature>
<reference evidence="8 9" key="1">
    <citation type="submission" date="2018-10" db="EMBL/GenBank/DDBJ databases">
        <title>Bacillus Keqinensis sp. nov., a moderately halophilic bacterium isolated from a saline-alkaline lake.</title>
        <authorList>
            <person name="Wang H."/>
        </authorList>
    </citation>
    <scope>NUCLEOTIDE SEQUENCE [LARGE SCALE GENOMIC DNA]</scope>
    <source>
        <strain evidence="8 9">KQ-3</strain>
    </source>
</reference>
<feature type="transmembrane region" description="Helical" evidence="6">
    <location>
        <begin position="38"/>
        <end position="58"/>
    </location>
</feature>
<evidence type="ECO:0000256" key="5">
    <source>
        <dbReference type="ARBA" id="ARBA00023136"/>
    </source>
</evidence>
<accession>A0A3M7U0I6</accession>
<keyword evidence="4 6" id="KW-1133">Transmembrane helix</keyword>
<evidence type="ECO:0000256" key="6">
    <source>
        <dbReference type="SAM" id="Phobius"/>
    </source>
</evidence>
<dbReference type="EMBL" id="RHIB01000001">
    <property type="protein sequence ID" value="RNA70514.1"/>
    <property type="molecule type" value="Genomic_DNA"/>
</dbReference>
<keyword evidence="5 6" id="KW-0472">Membrane</keyword>
<organism evidence="8 9">
    <name type="scientific">Alteribacter keqinensis</name>
    <dbReference type="NCBI Taxonomy" id="2483800"/>
    <lineage>
        <taxon>Bacteria</taxon>
        <taxon>Bacillati</taxon>
        <taxon>Bacillota</taxon>
        <taxon>Bacilli</taxon>
        <taxon>Bacillales</taxon>
        <taxon>Bacillaceae</taxon>
        <taxon>Alteribacter</taxon>
    </lineage>
</organism>